<name>A0A1G4WIK2_9MYCO</name>
<reference evidence="4" key="2">
    <citation type="submission" date="2016-10" db="EMBL/GenBank/DDBJ databases">
        <authorList>
            <person name="Varghese N."/>
            <person name="Submissions S."/>
        </authorList>
    </citation>
    <scope>NUCLEOTIDE SEQUENCE [LARGE SCALE GENOMIC DNA]</scope>
    <source>
        <strain evidence="4">UNC267MFSha1.1M11</strain>
    </source>
</reference>
<dbReference type="EMBL" id="CP059894">
    <property type="protein sequence ID" value="QNJ93643.1"/>
    <property type="molecule type" value="Genomic_DNA"/>
</dbReference>
<feature type="chain" id="PRO_5036307127" evidence="1">
    <location>
        <begin position="31"/>
        <end position="58"/>
    </location>
</feature>
<reference evidence="2 5" key="3">
    <citation type="submission" date="2020-07" db="EMBL/GenBank/DDBJ databases">
        <title>Draft genome sequence of four isobutane-metabolizing strains capable of cometabolically degrading diverse ether contaminants.</title>
        <authorList>
            <person name="Chen W."/>
            <person name="Faulkner N."/>
            <person name="Smith C."/>
            <person name="Hyman M."/>
        </authorList>
    </citation>
    <scope>NUCLEOTIDE SEQUENCE [LARGE SCALE GENOMIC DNA]</scope>
    <source>
        <strain evidence="2 5">2A</strain>
    </source>
</reference>
<proteinExistence type="predicted"/>
<sequence length="58" mass="6068">MKNVKNISITAIIAGGLTAAVLGLAAPASADISHHDWIYDIQPHASAPQVDNTVHQSH</sequence>
<accession>A0A1G4WIK2</accession>
<evidence type="ECO:0000256" key="1">
    <source>
        <dbReference type="SAM" id="SignalP"/>
    </source>
</evidence>
<evidence type="ECO:0000313" key="3">
    <source>
        <dbReference type="EMBL" id="SCX23688.1"/>
    </source>
</evidence>
<feature type="signal peptide" evidence="1">
    <location>
        <begin position="1"/>
        <end position="30"/>
    </location>
</feature>
<evidence type="ECO:0000313" key="2">
    <source>
        <dbReference type="EMBL" id="QNJ93643.1"/>
    </source>
</evidence>
<keyword evidence="1" id="KW-0732">Signal</keyword>
<evidence type="ECO:0000313" key="5">
    <source>
        <dbReference type="Proteomes" id="UP000515498"/>
    </source>
</evidence>
<organism evidence="3 4">
    <name type="scientific">Mycolicibacterium fluoranthenivorans</name>
    <dbReference type="NCBI Taxonomy" id="258505"/>
    <lineage>
        <taxon>Bacteria</taxon>
        <taxon>Bacillati</taxon>
        <taxon>Actinomycetota</taxon>
        <taxon>Actinomycetes</taxon>
        <taxon>Mycobacteriales</taxon>
        <taxon>Mycobacteriaceae</taxon>
        <taxon>Mycolicibacterium</taxon>
    </lineage>
</organism>
<dbReference type="STRING" id="1502745.SAMN02799620_03495"/>
<dbReference type="KEGG" id="mflu:HZU40_04740"/>
<evidence type="ECO:0000313" key="4">
    <source>
        <dbReference type="Proteomes" id="UP000199707"/>
    </source>
</evidence>
<dbReference type="Proteomes" id="UP000515498">
    <property type="component" value="Chromosome"/>
</dbReference>
<dbReference type="RefSeq" id="WP_090359132.1">
    <property type="nucleotide sequence ID" value="NZ_CP059894.1"/>
</dbReference>
<dbReference type="AlphaFoldDB" id="A0A1G4WIK2"/>
<dbReference type="Proteomes" id="UP000199707">
    <property type="component" value="Unassembled WGS sequence"/>
</dbReference>
<reference evidence="3" key="1">
    <citation type="submission" date="2016-10" db="EMBL/GenBank/DDBJ databases">
        <authorList>
            <person name="de Groot N.N."/>
        </authorList>
    </citation>
    <scope>NUCLEOTIDE SEQUENCE [LARGE SCALE GENOMIC DNA]</scope>
    <source>
        <strain evidence="3">UNC267MFSha1.1M11</strain>
    </source>
</reference>
<gene>
    <name evidence="2" type="ORF">HZU40_04740</name>
    <name evidence="3" type="ORF">SAMN02799620_03495</name>
</gene>
<protein>
    <submittedName>
        <fullName evidence="3">Uncharacterized protein</fullName>
    </submittedName>
</protein>
<dbReference type="EMBL" id="FMUB01000007">
    <property type="protein sequence ID" value="SCX23688.1"/>
    <property type="molecule type" value="Genomic_DNA"/>
</dbReference>